<evidence type="ECO:0000256" key="4">
    <source>
        <dbReference type="ARBA" id="ARBA00022989"/>
    </source>
</evidence>
<keyword evidence="8" id="KW-1185">Reference proteome</keyword>
<feature type="transmembrane region" description="Helical" evidence="6">
    <location>
        <begin position="7"/>
        <end position="27"/>
    </location>
</feature>
<dbReference type="AlphaFoldDB" id="A0A1V9Y301"/>
<evidence type="ECO:0000256" key="5">
    <source>
        <dbReference type="ARBA" id="ARBA00023136"/>
    </source>
</evidence>
<feature type="transmembrane region" description="Helical" evidence="6">
    <location>
        <begin position="76"/>
        <end position="94"/>
    </location>
</feature>
<feature type="transmembrane region" description="Helical" evidence="6">
    <location>
        <begin position="380"/>
        <end position="400"/>
    </location>
</feature>
<dbReference type="InterPro" id="IPR011701">
    <property type="entry name" value="MFS"/>
</dbReference>
<dbReference type="SUPFAM" id="SSF103473">
    <property type="entry name" value="MFS general substrate transporter"/>
    <property type="match status" value="1"/>
</dbReference>
<feature type="transmembrane region" description="Helical" evidence="6">
    <location>
        <begin position="284"/>
        <end position="305"/>
    </location>
</feature>
<dbReference type="STRING" id="418985.A0A1V9Y301"/>
<comment type="subcellular location">
    <subcellularLocation>
        <location evidence="1">Membrane</location>
        <topology evidence="1">Multi-pass membrane protein</topology>
    </subcellularLocation>
</comment>
<gene>
    <name evidence="7" type="ORF">BIW11_05300</name>
</gene>
<comment type="caution">
    <text evidence="7">The sequence shown here is derived from an EMBL/GenBank/DDBJ whole genome shotgun (WGS) entry which is preliminary data.</text>
</comment>
<accession>A0A1V9Y301</accession>
<dbReference type="GO" id="GO:0022857">
    <property type="term" value="F:transmembrane transporter activity"/>
    <property type="evidence" value="ECO:0007669"/>
    <property type="project" value="InterPro"/>
</dbReference>
<dbReference type="InterPro" id="IPR050930">
    <property type="entry name" value="MFS_Vesicular_Transporter"/>
</dbReference>
<dbReference type="PANTHER" id="PTHR23506">
    <property type="entry name" value="GH10249P"/>
    <property type="match status" value="1"/>
</dbReference>
<dbReference type="PANTHER" id="PTHR23506:SF26">
    <property type="entry name" value="MFS-TYPE TRANSPORTER SLC18B1"/>
    <property type="match status" value="1"/>
</dbReference>
<evidence type="ECO:0000313" key="7">
    <source>
        <dbReference type="EMBL" id="OQR80090.1"/>
    </source>
</evidence>
<dbReference type="Proteomes" id="UP000192247">
    <property type="component" value="Unassembled WGS sequence"/>
</dbReference>
<dbReference type="EMBL" id="MNPL01000362">
    <property type="protein sequence ID" value="OQR80090.1"/>
    <property type="molecule type" value="Genomic_DNA"/>
</dbReference>
<feature type="transmembrane region" description="Helical" evidence="6">
    <location>
        <begin position="170"/>
        <end position="194"/>
    </location>
</feature>
<dbReference type="OrthoDB" id="446368at2759"/>
<feature type="transmembrane region" description="Helical" evidence="6">
    <location>
        <begin position="250"/>
        <end position="272"/>
    </location>
</feature>
<dbReference type="GO" id="GO:0016020">
    <property type="term" value="C:membrane"/>
    <property type="evidence" value="ECO:0007669"/>
    <property type="project" value="UniProtKB-SubCell"/>
</dbReference>
<dbReference type="InParanoid" id="A0A1V9Y301"/>
<feature type="transmembrane region" description="Helical" evidence="6">
    <location>
        <begin position="215"/>
        <end position="238"/>
    </location>
</feature>
<keyword evidence="4 6" id="KW-1133">Transmembrane helix</keyword>
<name>A0A1V9Y301_9ACAR</name>
<keyword evidence="2" id="KW-0813">Transport</keyword>
<reference evidence="7 8" key="1">
    <citation type="journal article" date="2017" name="Gigascience">
        <title>Draft genome of the honey bee ectoparasitic mite, Tropilaelaps mercedesae, is shaped by the parasitic life history.</title>
        <authorList>
            <person name="Dong X."/>
            <person name="Armstrong S.D."/>
            <person name="Xia D."/>
            <person name="Makepeace B.L."/>
            <person name="Darby A.C."/>
            <person name="Kadowaki T."/>
        </authorList>
    </citation>
    <scope>NUCLEOTIDE SEQUENCE [LARGE SCALE GENOMIC DNA]</scope>
    <source>
        <strain evidence="7">Wuxi-XJTLU</strain>
    </source>
</reference>
<evidence type="ECO:0000256" key="1">
    <source>
        <dbReference type="ARBA" id="ARBA00004141"/>
    </source>
</evidence>
<feature type="transmembrane region" description="Helical" evidence="6">
    <location>
        <begin position="348"/>
        <end position="368"/>
    </location>
</feature>
<dbReference type="Gene3D" id="1.20.1250.20">
    <property type="entry name" value="MFS general substrate transporter like domains"/>
    <property type="match status" value="2"/>
</dbReference>
<feature type="transmembrane region" description="Helical" evidence="6">
    <location>
        <begin position="317"/>
        <end position="336"/>
    </location>
</feature>
<proteinExistence type="predicted"/>
<feature type="transmembrane region" description="Helical" evidence="6">
    <location>
        <begin position="47"/>
        <end position="67"/>
    </location>
</feature>
<protein>
    <submittedName>
        <fullName evidence="7">MFS-type transporter SLC18B1-like</fullName>
    </submittedName>
</protein>
<evidence type="ECO:0000256" key="3">
    <source>
        <dbReference type="ARBA" id="ARBA00022692"/>
    </source>
</evidence>
<organism evidence="7 8">
    <name type="scientific">Tropilaelaps mercedesae</name>
    <dbReference type="NCBI Taxonomy" id="418985"/>
    <lineage>
        <taxon>Eukaryota</taxon>
        <taxon>Metazoa</taxon>
        <taxon>Ecdysozoa</taxon>
        <taxon>Arthropoda</taxon>
        <taxon>Chelicerata</taxon>
        <taxon>Arachnida</taxon>
        <taxon>Acari</taxon>
        <taxon>Parasitiformes</taxon>
        <taxon>Mesostigmata</taxon>
        <taxon>Gamasina</taxon>
        <taxon>Dermanyssoidea</taxon>
        <taxon>Laelapidae</taxon>
        <taxon>Tropilaelaps</taxon>
    </lineage>
</organism>
<evidence type="ECO:0000313" key="8">
    <source>
        <dbReference type="Proteomes" id="UP000192247"/>
    </source>
</evidence>
<evidence type="ECO:0000256" key="6">
    <source>
        <dbReference type="SAM" id="Phobius"/>
    </source>
</evidence>
<keyword evidence="5 6" id="KW-0472">Membrane</keyword>
<evidence type="ECO:0000256" key="2">
    <source>
        <dbReference type="ARBA" id="ARBA00022448"/>
    </source>
</evidence>
<keyword evidence="3 6" id="KW-0812">Transmembrane</keyword>
<feature type="transmembrane region" description="Helical" evidence="6">
    <location>
        <begin position="106"/>
        <end position="129"/>
    </location>
</feature>
<sequence>MLTSRQTVVIIIALVESFTLSAHYAVFMPFYPNVAIDKGNTHSQVGAFFAVGSFVGLAGSPFVGWLLKQGVPPKNMVIFGLLLSGIMLAAHGMYKDLLTESTNFFYANIITRIVHSIGPVAATTAIYPIVAVEMGEKRGAYLPLIEASYNMGLMIWPSIGAMMFDNFGYMFPFLSLGLCAVVMGLFVVILLPMTTKPSSDDDENTVGFDKVDFRLLLILLNITICYLIIGFNDITLAIELKKRFNLTHTQIGYCFAVATVCYGVCIYLWGFVCNTPRGQYCSQYGGFVLSMVGLFLLGPCHLVGIEPTLWVRLVGQALIGIGLAALFTASMIHGMFHLTHRLRLPDDVATHGFFSGLIFFSLCSGYLAGHAGFAGIILDVLGYDFALLAMIVTIAVAAILDNLNRILGYCSHHRSGYASIESDWNV</sequence>
<dbReference type="Pfam" id="PF07690">
    <property type="entry name" value="MFS_1"/>
    <property type="match status" value="1"/>
</dbReference>
<dbReference type="InterPro" id="IPR036259">
    <property type="entry name" value="MFS_trans_sf"/>
</dbReference>